<keyword evidence="17" id="KW-1185">Reference proteome</keyword>
<evidence type="ECO:0000256" key="6">
    <source>
        <dbReference type="ARBA" id="ARBA00022927"/>
    </source>
</evidence>
<dbReference type="Pfam" id="PF17830">
    <property type="entry name" value="STI1-HOP_DP"/>
    <property type="match status" value="1"/>
</dbReference>
<evidence type="ECO:0000256" key="10">
    <source>
        <dbReference type="ARBA" id="ARBA00056414"/>
    </source>
</evidence>
<name>A0A835WQY4_9CHLO</name>
<keyword evidence="4" id="KW-0812">Transmembrane</keyword>
<organism evidence="16 17">
    <name type="scientific">Chlamydomonas schloesseri</name>
    <dbReference type="NCBI Taxonomy" id="2026947"/>
    <lineage>
        <taxon>Eukaryota</taxon>
        <taxon>Viridiplantae</taxon>
        <taxon>Chlorophyta</taxon>
        <taxon>core chlorophytes</taxon>
        <taxon>Chlorophyceae</taxon>
        <taxon>CS clade</taxon>
        <taxon>Chlamydomonadales</taxon>
        <taxon>Chlamydomonadaceae</taxon>
        <taxon>Chlamydomonas</taxon>
    </lineage>
</organism>
<keyword evidence="3" id="KW-0934">Plastid</keyword>
<dbReference type="AlphaFoldDB" id="A0A835WQY4"/>
<evidence type="ECO:0000256" key="4">
    <source>
        <dbReference type="ARBA" id="ARBA00022692"/>
    </source>
</evidence>
<keyword evidence="2" id="KW-0150">Chloroplast</keyword>
<dbReference type="EMBL" id="JAEHOD010000005">
    <property type="protein sequence ID" value="KAG2452473.1"/>
    <property type="molecule type" value="Genomic_DNA"/>
</dbReference>
<evidence type="ECO:0000256" key="5">
    <source>
        <dbReference type="ARBA" id="ARBA00022737"/>
    </source>
</evidence>
<evidence type="ECO:0000256" key="11">
    <source>
        <dbReference type="ARBA" id="ARBA00060470"/>
    </source>
</evidence>
<comment type="subcellular location">
    <subcellularLocation>
        <location evidence="11">Plastid</location>
        <location evidence="11">Chloroplast inner membrane</location>
        <topology evidence="11">Single-pass membrane protein</topology>
    </subcellularLocation>
</comment>
<dbReference type="GO" id="GO:0009658">
    <property type="term" value="P:chloroplast organization"/>
    <property type="evidence" value="ECO:0007669"/>
    <property type="project" value="TreeGrafter"/>
</dbReference>
<dbReference type="InterPro" id="IPR041243">
    <property type="entry name" value="STI1/HOP_DP"/>
</dbReference>
<dbReference type="PANTHER" id="PTHR47296:SF1">
    <property type="entry name" value="PROTEIN TIC 40, CHLOROPLASTIC"/>
    <property type="match status" value="1"/>
</dbReference>
<evidence type="ECO:0000313" key="17">
    <source>
        <dbReference type="Proteomes" id="UP000613740"/>
    </source>
</evidence>
<dbReference type="SMART" id="SM00727">
    <property type="entry name" value="STI1"/>
    <property type="match status" value="2"/>
</dbReference>
<evidence type="ECO:0000256" key="9">
    <source>
        <dbReference type="ARBA" id="ARBA00023136"/>
    </source>
</evidence>
<feature type="domain" description="STI1" evidence="15">
    <location>
        <begin position="336"/>
        <end position="370"/>
    </location>
</feature>
<keyword evidence="6" id="KW-0653">Protein transport</keyword>
<sequence>MLCSRQTAPRGFGKAALALPARSTIKCRAAPGSDQQQVVSAPVEAVAAPAPVAVASAPLPQETTATYAVPPQAPYYPGMPADAAARQQYYMAAPPAAYYPPPPAPYKEEPASTGAPWWIWLGAGVILGQVLAKVQEFMKNPKTPQQIMMEMAMKQMSGAMGSAPGGAGMPPPFGGPGSPFGGAAPGANPFANFAAAAAAGAPSTVDTTASPASAASSSSASSSERKGEKFASRLTSEGREARKPEPAPAAAAAAGAAAAASSATKPLDVVEPVVKEPSSSGSSSSSSGASSSGRSAFSFADVDAEASSRAAGASSSGSAPQDTGVMTDMMESMLRNPEMQKMLYPYLPEPMRNPQSIEWMLSNPEVKKQMEQMFASQNVMSPQMMDMMKNMDFNQDKVNKQFAELGLKPEDVIGKVMANPELAAGFSNPKVQAAIMDISQNPMNIMKYQTDPEIMKVLEKVTEIFQPQMGGQK</sequence>
<evidence type="ECO:0000256" key="3">
    <source>
        <dbReference type="ARBA" id="ARBA00022640"/>
    </source>
</evidence>
<dbReference type="FunFam" id="1.10.260.100:FF:000008">
    <property type="entry name" value="Protein TIC 40, chloroplastic"/>
    <property type="match status" value="1"/>
</dbReference>
<keyword evidence="9" id="KW-0472">Membrane</keyword>
<evidence type="ECO:0000256" key="1">
    <source>
        <dbReference type="ARBA" id="ARBA00022448"/>
    </source>
</evidence>
<dbReference type="InterPro" id="IPR006636">
    <property type="entry name" value="STI1_HS-bd"/>
</dbReference>
<accession>A0A835WQY4</accession>
<keyword evidence="1" id="KW-0813">Transport</keyword>
<feature type="domain" description="STI1" evidence="15">
    <location>
        <begin position="419"/>
        <end position="458"/>
    </location>
</feature>
<feature type="region of interest" description="Disordered" evidence="14">
    <location>
        <begin position="204"/>
        <end position="254"/>
    </location>
</feature>
<dbReference type="PANTHER" id="PTHR47296">
    <property type="entry name" value="PROTEIN TIC 40, CHLOROPLASTIC"/>
    <property type="match status" value="1"/>
</dbReference>
<gene>
    <name evidence="16" type="ORF">HYH02_002713</name>
</gene>
<keyword evidence="8" id="KW-1133">Transmembrane helix</keyword>
<evidence type="ECO:0000256" key="8">
    <source>
        <dbReference type="ARBA" id="ARBA00022989"/>
    </source>
</evidence>
<dbReference type="Proteomes" id="UP000613740">
    <property type="component" value="Unassembled WGS sequence"/>
</dbReference>
<dbReference type="GO" id="GO:0045037">
    <property type="term" value="P:protein import into chloroplast stroma"/>
    <property type="evidence" value="ECO:0007669"/>
    <property type="project" value="TreeGrafter"/>
</dbReference>
<keyword evidence="7" id="KW-0809">Transit peptide</keyword>
<evidence type="ECO:0000313" key="16">
    <source>
        <dbReference type="EMBL" id="KAG2452473.1"/>
    </source>
</evidence>
<evidence type="ECO:0000256" key="7">
    <source>
        <dbReference type="ARBA" id="ARBA00022946"/>
    </source>
</evidence>
<evidence type="ECO:0000256" key="12">
    <source>
        <dbReference type="ARBA" id="ARBA00070821"/>
    </source>
</evidence>
<protein>
    <recommendedName>
        <fullName evidence="12">Protein TIC 40, chloroplastic</fullName>
    </recommendedName>
    <alternativeName>
        <fullName evidence="13">Translocon at the inner envelope membrane of chloroplasts 40</fullName>
    </alternativeName>
</protein>
<comment type="function">
    <text evidence="10">Involved in protein precursor import into chloroplasts. Part of the motor complex consisting of a co-chaperone (TIC40) and a chaperone (HSP93) associated with the import channel (TIC110). Causes the release of bound transit peptides from TIC110 and stimulates ATP hydrolysis by HSP93. Involved in reinsertion of proteins from the chloroplast stroma into the inner membrane.</text>
</comment>
<dbReference type="GO" id="GO:0009535">
    <property type="term" value="C:chloroplast thylakoid membrane"/>
    <property type="evidence" value="ECO:0007669"/>
    <property type="project" value="TreeGrafter"/>
</dbReference>
<dbReference type="GO" id="GO:0009706">
    <property type="term" value="C:chloroplast inner membrane"/>
    <property type="evidence" value="ECO:0007669"/>
    <property type="project" value="UniProtKB-SubCell"/>
</dbReference>
<evidence type="ECO:0000256" key="14">
    <source>
        <dbReference type="SAM" id="MobiDB-lite"/>
    </source>
</evidence>
<reference evidence="16" key="1">
    <citation type="journal article" date="2020" name="bioRxiv">
        <title>Comparative genomics of Chlamydomonas.</title>
        <authorList>
            <person name="Craig R.J."/>
            <person name="Hasan A.R."/>
            <person name="Ness R.W."/>
            <person name="Keightley P.D."/>
        </authorList>
    </citation>
    <scope>NUCLEOTIDE SEQUENCE</scope>
    <source>
        <strain evidence="16">CCAP 11/173</strain>
    </source>
</reference>
<evidence type="ECO:0000256" key="13">
    <source>
        <dbReference type="ARBA" id="ARBA00082202"/>
    </source>
</evidence>
<dbReference type="OrthoDB" id="533763at2759"/>
<proteinExistence type="predicted"/>
<feature type="region of interest" description="Disordered" evidence="14">
    <location>
        <begin position="273"/>
        <end position="295"/>
    </location>
</feature>
<feature type="compositionally biased region" description="Basic and acidic residues" evidence="14">
    <location>
        <begin position="223"/>
        <end position="245"/>
    </location>
</feature>
<dbReference type="Gene3D" id="1.10.260.100">
    <property type="match status" value="1"/>
</dbReference>
<keyword evidence="5" id="KW-0677">Repeat</keyword>
<evidence type="ECO:0000259" key="15">
    <source>
        <dbReference type="SMART" id="SM00727"/>
    </source>
</evidence>
<feature type="compositionally biased region" description="Low complexity" evidence="14">
    <location>
        <begin position="204"/>
        <end position="222"/>
    </location>
</feature>
<feature type="region of interest" description="Disordered" evidence="14">
    <location>
        <begin position="159"/>
        <end position="181"/>
    </location>
</feature>
<evidence type="ECO:0000256" key="2">
    <source>
        <dbReference type="ARBA" id="ARBA00022528"/>
    </source>
</evidence>
<feature type="compositionally biased region" description="Low complexity" evidence="14">
    <location>
        <begin position="278"/>
        <end position="295"/>
    </location>
</feature>
<comment type="caution">
    <text evidence="16">The sequence shown here is derived from an EMBL/GenBank/DDBJ whole genome shotgun (WGS) entry which is preliminary data.</text>
</comment>